<dbReference type="RefSeq" id="WP_084641576.1">
    <property type="nucleotide sequence ID" value="NZ_QHHU01000003.1"/>
</dbReference>
<dbReference type="Pfam" id="PF13374">
    <property type="entry name" value="TPR_10"/>
    <property type="match status" value="1"/>
</dbReference>
<dbReference type="InterPro" id="IPR011990">
    <property type="entry name" value="TPR-like_helical_dom_sf"/>
</dbReference>
<dbReference type="PANTHER" id="PTHR46082:SF6">
    <property type="entry name" value="AAA+ ATPASE DOMAIN-CONTAINING PROTEIN-RELATED"/>
    <property type="match status" value="1"/>
</dbReference>
<evidence type="ECO:0000313" key="2">
    <source>
        <dbReference type="EMBL" id="RSM49525.1"/>
    </source>
</evidence>
<dbReference type="InterPro" id="IPR002182">
    <property type="entry name" value="NB-ARC"/>
</dbReference>
<dbReference type="Pfam" id="PF00931">
    <property type="entry name" value="NB-ARC"/>
    <property type="match status" value="1"/>
</dbReference>
<dbReference type="Proteomes" id="UP000286716">
    <property type="component" value="Unassembled WGS sequence"/>
</dbReference>
<dbReference type="PRINTS" id="PR00364">
    <property type="entry name" value="DISEASERSIST"/>
</dbReference>
<dbReference type="PANTHER" id="PTHR46082">
    <property type="entry name" value="ATP/GTP-BINDING PROTEIN-RELATED"/>
    <property type="match status" value="1"/>
</dbReference>
<evidence type="ECO:0000259" key="1">
    <source>
        <dbReference type="Pfam" id="PF00931"/>
    </source>
</evidence>
<reference evidence="2 3" key="1">
    <citation type="submission" date="2018-05" db="EMBL/GenBank/DDBJ databases">
        <title>Evolution of GPA BGCs.</title>
        <authorList>
            <person name="Waglechner N."/>
            <person name="Wright G.D."/>
        </authorList>
    </citation>
    <scope>NUCLEOTIDE SEQUENCE [LARGE SCALE GENOMIC DNA]</scope>
    <source>
        <strain evidence="2 3">DSM 5908</strain>
    </source>
</reference>
<name>A0A428X2F7_AMYBA</name>
<protein>
    <recommendedName>
        <fullName evidence="1">NB-ARC domain-containing protein</fullName>
    </recommendedName>
</protein>
<dbReference type="EMBL" id="QHHU01000003">
    <property type="protein sequence ID" value="RSM49525.1"/>
    <property type="molecule type" value="Genomic_DNA"/>
</dbReference>
<dbReference type="Pfam" id="PF13424">
    <property type="entry name" value="TPR_12"/>
    <property type="match status" value="1"/>
</dbReference>
<dbReference type="GO" id="GO:0043531">
    <property type="term" value="F:ADP binding"/>
    <property type="evidence" value="ECO:0007669"/>
    <property type="project" value="InterPro"/>
</dbReference>
<accession>A0A428X2F7</accession>
<organism evidence="2 3">
    <name type="scientific">Amycolatopsis balhimycina DSM 5908</name>
    <dbReference type="NCBI Taxonomy" id="1081091"/>
    <lineage>
        <taxon>Bacteria</taxon>
        <taxon>Bacillati</taxon>
        <taxon>Actinomycetota</taxon>
        <taxon>Actinomycetes</taxon>
        <taxon>Pseudonocardiales</taxon>
        <taxon>Pseudonocardiaceae</taxon>
        <taxon>Amycolatopsis</taxon>
    </lineage>
</organism>
<sequence length="512" mass="56526">MEFTGREQLLTGLRDALCSGEPAVVQAVQGMAGVGKTTTALEYAHRYYDDYDVAWWVPSEDPDLIAGRLADLARALDLATEQDSSEVALARLLGMLRARDRWLLVFDNAEDATTLQPFLPGGDGHVIITSRNPDWAGVAASLPVREFTRPESVQLLRSRLPELSDADADRVAEVLGDLPLAVDQAAWLLAANGWTADAYLELHAQRIEELLDRRERTSGYPTSVAAAWTLSFEYLERHHPAALLALTFVAWLAPEPVPLTLLTQQADQLPEELAAVVRDPLAFADITTVLRVRGMADVTATTVQLHRVPAAWLRARDGDHDWPVIAVRVLEAGLPAYPWNNPASWPLWRQLLPHILAVTDETRDLTAVCKEVANVLDLASVYLRSRGDYRSALPLADRSYRSSRDLFGNDHSGTLRRAHNLAGVLADLGEHRQAFELDTATYARRKSLLGEDHPDTLFSAHNLGAALANLGEYQQARDVYRDVLARSEYVLGGNHPDTVATARNLRALEKAD</sequence>
<dbReference type="Gene3D" id="1.25.40.10">
    <property type="entry name" value="Tetratricopeptide repeat domain"/>
    <property type="match status" value="1"/>
</dbReference>
<dbReference type="InterPro" id="IPR053137">
    <property type="entry name" value="NLR-like"/>
</dbReference>
<dbReference type="SUPFAM" id="SSF52540">
    <property type="entry name" value="P-loop containing nucleoside triphosphate hydrolases"/>
    <property type="match status" value="1"/>
</dbReference>
<proteinExistence type="predicted"/>
<dbReference type="NCBIfam" id="NF040586">
    <property type="entry name" value="FxSxx_TPR"/>
    <property type="match status" value="1"/>
</dbReference>
<keyword evidence="3" id="KW-1185">Reference proteome</keyword>
<feature type="domain" description="NB-ARC" evidence="1">
    <location>
        <begin position="7"/>
        <end position="140"/>
    </location>
</feature>
<dbReference type="Gene3D" id="3.40.50.300">
    <property type="entry name" value="P-loop containing nucleotide triphosphate hydrolases"/>
    <property type="match status" value="1"/>
</dbReference>
<comment type="caution">
    <text evidence="2">The sequence shown here is derived from an EMBL/GenBank/DDBJ whole genome shotgun (WGS) entry which is preliminary data.</text>
</comment>
<dbReference type="SUPFAM" id="SSF48452">
    <property type="entry name" value="TPR-like"/>
    <property type="match status" value="1"/>
</dbReference>
<dbReference type="InterPro" id="IPR027417">
    <property type="entry name" value="P-loop_NTPase"/>
</dbReference>
<dbReference type="AlphaFoldDB" id="A0A428X2F7"/>
<gene>
    <name evidence="2" type="ORF">DMA12_03615</name>
</gene>
<evidence type="ECO:0000313" key="3">
    <source>
        <dbReference type="Proteomes" id="UP000286716"/>
    </source>
</evidence>